<dbReference type="EMBL" id="AMQM01001117">
    <property type="status" value="NOT_ANNOTATED_CDS"/>
    <property type="molecule type" value="Genomic_DNA"/>
</dbReference>
<reference evidence="2 4" key="2">
    <citation type="journal article" date="2013" name="Nature">
        <title>Insights into bilaterian evolution from three spiralian genomes.</title>
        <authorList>
            <person name="Simakov O."/>
            <person name="Marletaz F."/>
            <person name="Cho S.J."/>
            <person name="Edsinger-Gonzales E."/>
            <person name="Havlak P."/>
            <person name="Hellsten U."/>
            <person name="Kuo D.H."/>
            <person name="Larsson T."/>
            <person name="Lv J."/>
            <person name="Arendt D."/>
            <person name="Savage R."/>
            <person name="Osoegawa K."/>
            <person name="de Jong P."/>
            <person name="Grimwood J."/>
            <person name="Chapman J.A."/>
            <person name="Shapiro H."/>
            <person name="Aerts A."/>
            <person name="Otillar R.P."/>
            <person name="Terry A.Y."/>
            <person name="Boore J.L."/>
            <person name="Grigoriev I.V."/>
            <person name="Lindberg D.R."/>
            <person name="Seaver E.C."/>
            <person name="Weisblat D.A."/>
            <person name="Putnam N.H."/>
            <person name="Rokhsar D.S."/>
        </authorList>
    </citation>
    <scope>NUCLEOTIDE SEQUENCE</scope>
</reference>
<reference evidence="4" key="1">
    <citation type="submission" date="2012-12" db="EMBL/GenBank/DDBJ databases">
        <authorList>
            <person name="Hellsten U."/>
            <person name="Grimwood J."/>
            <person name="Chapman J.A."/>
            <person name="Shapiro H."/>
            <person name="Aerts A."/>
            <person name="Otillar R.P."/>
            <person name="Terry A.Y."/>
            <person name="Boore J.L."/>
            <person name="Simakov O."/>
            <person name="Marletaz F."/>
            <person name="Cho S.-J."/>
            <person name="Edsinger-Gonzales E."/>
            <person name="Havlak P."/>
            <person name="Kuo D.-H."/>
            <person name="Larsson T."/>
            <person name="Lv J."/>
            <person name="Arendt D."/>
            <person name="Savage R."/>
            <person name="Osoegawa K."/>
            <person name="de Jong P."/>
            <person name="Lindberg D.R."/>
            <person name="Seaver E.C."/>
            <person name="Weisblat D.A."/>
            <person name="Putnam N.H."/>
            <person name="Grigoriev I.V."/>
            <person name="Rokhsar D.S."/>
        </authorList>
    </citation>
    <scope>NUCLEOTIDE SEQUENCE</scope>
</reference>
<dbReference type="AlphaFoldDB" id="T1ESX4"/>
<dbReference type="HOGENOM" id="CLU_524072_0_0_1"/>
<sequence>MRNKSEIAYKSNKTANNLTPETTKKPRNFSTLSKLMSQKESKKPTKPKTRKSKTGGVNIKKKNNQNTNTTNSKTSKDSTPTNLQVKRRSKRDAQGTPNKYFWRPTDHEKRAFHSNKPFHANDCDDEQNSGHSPLWGFDEENGIIIPCDKNRTLKYFEDRKIRMQGLSHSNDKSEDKNQTNRKHFNLILFPGNKKNSKTSRTSTPTTKAHHKTNSVLKATAQDDSKLKIDKIKGVNLLYKIEKSDAKNKMLVDNSMARLRKKDPKGYVRHFDEHSDEERYKDCIYLGANPRIYFLFQLISTKSWRFPMLIEIANQIVQRLKDEYGTTLKLTVGYSIDLKKFKNTTSPCSTHKTLSFRHKCLVNYSRSLRSKKKLGGKKARTDYKNPARLTSRELLTNKLKKFDKLVLEYSKQIVVFMTDRSIDEKPANTTSSSRVISKLKRADTSAHASHQPHEIVAVSIGENFNSNDKLADLLRDFKVNPRNRLFGFNDLKLANFESTMDNFINLFCANGKIGDKTFKKI</sequence>
<dbReference type="CTD" id="20199674"/>
<reference evidence="3" key="3">
    <citation type="submission" date="2015-06" db="UniProtKB">
        <authorList>
            <consortium name="EnsemblMetazoa"/>
        </authorList>
    </citation>
    <scope>IDENTIFICATION</scope>
</reference>
<evidence type="ECO:0000256" key="1">
    <source>
        <dbReference type="SAM" id="MobiDB-lite"/>
    </source>
</evidence>
<dbReference type="InParanoid" id="T1ESX4"/>
<dbReference type="KEGG" id="hro:HELRODRAFT_162607"/>
<gene>
    <name evidence="3" type="primary">20199674</name>
    <name evidence="2" type="ORF">HELRODRAFT_162607</name>
</gene>
<dbReference type="Proteomes" id="UP000015101">
    <property type="component" value="Unassembled WGS sequence"/>
</dbReference>
<name>T1ESX4_HELRO</name>
<keyword evidence="4" id="KW-1185">Reference proteome</keyword>
<evidence type="ECO:0000313" key="4">
    <source>
        <dbReference type="Proteomes" id="UP000015101"/>
    </source>
</evidence>
<feature type="region of interest" description="Disordered" evidence="1">
    <location>
        <begin position="1"/>
        <end position="102"/>
    </location>
</feature>
<organism evidence="3 4">
    <name type="scientific">Helobdella robusta</name>
    <name type="common">Californian leech</name>
    <dbReference type="NCBI Taxonomy" id="6412"/>
    <lineage>
        <taxon>Eukaryota</taxon>
        <taxon>Metazoa</taxon>
        <taxon>Spiralia</taxon>
        <taxon>Lophotrochozoa</taxon>
        <taxon>Annelida</taxon>
        <taxon>Clitellata</taxon>
        <taxon>Hirudinea</taxon>
        <taxon>Rhynchobdellida</taxon>
        <taxon>Glossiphoniidae</taxon>
        <taxon>Helobdella</taxon>
    </lineage>
</organism>
<protein>
    <submittedName>
        <fullName evidence="2 3">Uncharacterized protein</fullName>
    </submittedName>
</protein>
<evidence type="ECO:0000313" key="3">
    <source>
        <dbReference type="EnsemblMetazoa" id="HelroP162607"/>
    </source>
</evidence>
<dbReference type="RefSeq" id="XP_009023016.1">
    <property type="nucleotide sequence ID" value="XM_009024768.1"/>
</dbReference>
<feature type="compositionally biased region" description="Polar residues" evidence="1">
    <location>
        <begin position="11"/>
        <end position="21"/>
    </location>
</feature>
<dbReference type="GeneID" id="20199674"/>
<dbReference type="EnsemblMetazoa" id="HelroT162607">
    <property type="protein sequence ID" value="HelroP162607"/>
    <property type="gene ID" value="HelroG162607"/>
</dbReference>
<feature type="compositionally biased region" description="Basic residues" evidence="1">
    <location>
        <begin position="44"/>
        <end position="63"/>
    </location>
</feature>
<feature type="compositionally biased region" description="Low complexity" evidence="1">
    <location>
        <begin position="64"/>
        <end position="82"/>
    </location>
</feature>
<proteinExistence type="predicted"/>
<evidence type="ECO:0000313" key="2">
    <source>
        <dbReference type="EMBL" id="ESN99116.1"/>
    </source>
</evidence>
<dbReference type="EMBL" id="KB097143">
    <property type="protein sequence ID" value="ESN99116.1"/>
    <property type="molecule type" value="Genomic_DNA"/>
</dbReference>
<feature type="region of interest" description="Disordered" evidence="1">
    <location>
        <begin position="190"/>
        <end position="212"/>
    </location>
</feature>
<accession>T1ESX4</accession>